<dbReference type="EMBL" id="MT143123">
    <property type="protein sequence ID" value="QJA93109.1"/>
    <property type="molecule type" value="Genomic_DNA"/>
</dbReference>
<evidence type="ECO:0008006" key="2">
    <source>
        <dbReference type="Google" id="ProtNLM"/>
    </source>
</evidence>
<sequence length="187" mass="21552">MPEERHAALRLKRNMSKYLLKEITPQELAQVFKRQSYWRDHLDDRIRDTTVEMIASGKGLEWIAAATEPAPWYLRWLIGYWDVLGFTAIYREGEHYWGLTVVKRKARGTGLGKELVSFRRDKCPVSFKVKIGASNWKSIKSCITSGMVLTDAMPVENPEEEYPDTDPVVLVMEYEKPRSPSSKTEGP</sequence>
<organism evidence="1">
    <name type="scientific">viral metagenome</name>
    <dbReference type="NCBI Taxonomy" id="1070528"/>
    <lineage>
        <taxon>unclassified sequences</taxon>
        <taxon>metagenomes</taxon>
        <taxon>organismal metagenomes</taxon>
    </lineage>
</organism>
<dbReference type="AlphaFoldDB" id="A0A6M3LFG5"/>
<proteinExistence type="predicted"/>
<reference evidence="1" key="1">
    <citation type="submission" date="2020-03" db="EMBL/GenBank/DDBJ databases">
        <title>The deep terrestrial virosphere.</title>
        <authorList>
            <person name="Holmfeldt K."/>
            <person name="Nilsson E."/>
            <person name="Simone D."/>
            <person name="Lopez-Fernandez M."/>
            <person name="Wu X."/>
            <person name="de Brujin I."/>
            <person name="Lundin D."/>
            <person name="Andersson A."/>
            <person name="Bertilsson S."/>
            <person name="Dopson M."/>
        </authorList>
    </citation>
    <scope>NUCLEOTIDE SEQUENCE</scope>
    <source>
        <strain evidence="1">MM415B04361</strain>
    </source>
</reference>
<protein>
    <recommendedName>
        <fullName evidence="2">Acetyltransferase</fullName>
    </recommendedName>
</protein>
<name>A0A6M3LFG5_9ZZZZ</name>
<accession>A0A6M3LFG5</accession>
<gene>
    <name evidence="1" type="ORF">MM415B04361_0002</name>
</gene>
<evidence type="ECO:0000313" key="1">
    <source>
        <dbReference type="EMBL" id="QJA93109.1"/>
    </source>
</evidence>